<evidence type="ECO:0000313" key="4">
    <source>
        <dbReference type="Proteomes" id="UP000244089"/>
    </source>
</evidence>
<keyword evidence="2" id="KW-0732">Signal</keyword>
<accession>A0A2T5RJ30</accession>
<evidence type="ECO:0008006" key="5">
    <source>
        <dbReference type="Google" id="ProtNLM"/>
    </source>
</evidence>
<sequence>MLLRKIVLIIILLFLSFIFLSLPLSAQEFNVFSLNNDYQLEDLNTGTELGQIDLQNFSYGYAFDYDYYNLAKSAVIIQIGNYNFAQIKQGSDYITISASTASIYQYGNNNYAAAVQLNKNNNLKLAQYGNNNFIQVEQYRKNSNLFISQFGNNEKLKLYKY</sequence>
<evidence type="ECO:0000256" key="1">
    <source>
        <dbReference type="ARBA" id="ARBA00009766"/>
    </source>
</evidence>
<proteinExistence type="inferred from homology"/>
<organism evidence="3 4">
    <name type="scientific">Halanaerobium saccharolyticum</name>
    <dbReference type="NCBI Taxonomy" id="43595"/>
    <lineage>
        <taxon>Bacteria</taxon>
        <taxon>Bacillati</taxon>
        <taxon>Bacillota</taxon>
        <taxon>Clostridia</taxon>
        <taxon>Halanaerobiales</taxon>
        <taxon>Halanaerobiaceae</taxon>
        <taxon>Halanaerobium</taxon>
    </lineage>
</organism>
<dbReference type="OrthoDB" id="9991627at2"/>
<protein>
    <recommendedName>
        <fullName evidence="5">Curlin associated repeat protein</fullName>
    </recommendedName>
</protein>
<comment type="caution">
    <text evidence="3">The sequence shown here is derived from an EMBL/GenBank/DDBJ whole genome shotgun (WGS) entry which is preliminary data.</text>
</comment>
<evidence type="ECO:0000256" key="2">
    <source>
        <dbReference type="ARBA" id="ARBA00022729"/>
    </source>
</evidence>
<dbReference type="Pfam" id="PF07012">
    <property type="entry name" value="Curlin_rpt"/>
    <property type="match status" value="1"/>
</dbReference>
<dbReference type="EMBL" id="QAXS01000016">
    <property type="protein sequence ID" value="PTV98483.1"/>
    <property type="molecule type" value="Genomic_DNA"/>
</dbReference>
<dbReference type="InterPro" id="IPR009742">
    <property type="entry name" value="Curlin_rpt"/>
</dbReference>
<reference evidence="3 4" key="1">
    <citation type="submission" date="2018-04" db="EMBL/GenBank/DDBJ databases">
        <title>Subsurface microbial communities from deep shales in Ohio and West Virginia, USA.</title>
        <authorList>
            <person name="Wrighton K."/>
        </authorList>
    </citation>
    <scope>NUCLEOTIDE SEQUENCE [LARGE SCALE GENOMIC DNA]</scope>
    <source>
        <strain evidence="3 4">WC1</strain>
    </source>
</reference>
<dbReference type="GO" id="GO:0009289">
    <property type="term" value="C:pilus"/>
    <property type="evidence" value="ECO:0007669"/>
    <property type="project" value="InterPro"/>
</dbReference>
<comment type="similarity">
    <text evidence="1">Belongs to the CsgA/CsgB family.</text>
</comment>
<dbReference type="Proteomes" id="UP000244089">
    <property type="component" value="Unassembled WGS sequence"/>
</dbReference>
<dbReference type="AlphaFoldDB" id="A0A2T5RJ30"/>
<dbReference type="GO" id="GO:0007155">
    <property type="term" value="P:cell adhesion"/>
    <property type="evidence" value="ECO:0007669"/>
    <property type="project" value="InterPro"/>
</dbReference>
<dbReference type="RefSeq" id="WP_108140257.1">
    <property type="nucleotide sequence ID" value="NZ_QAXS01000016.1"/>
</dbReference>
<name>A0A2T5RJ30_9FIRM</name>
<gene>
    <name evidence="3" type="ORF">C8C76_11612</name>
</gene>
<evidence type="ECO:0000313" key="3">
    <source>
        <dbReference type="EMBL" id="PTV98483.1"/>
    </source>
</evidence>